<proteinExistence type="predicted"/>
<protein>
    <submittedName>
        <fullName evidence="3">BON domain-containing protein</fullName>
    </submittedName>
</protein>
<dbReference type="STRING" id="410764.GA0061103_5049"/>
<dbReference type="OrthoDB" id="8369932at2"/>
<feature type="domain" description="BON" evidence="2">
    <location>
        <begin position="113"/>
        <end position="181"/>
    </location>
</feature>
<dbReference type="SMART" id="SM00749">
    <property type="entry name" value="BON"/>
    <property type="match status" value="1"/>
</dbReference>
<dbReference type="Gene3D" id="3.30.1340.30">
    <property type="match status" value="1"/>
</dbReference>
<dbReference type="Pfam" id="PF04972">
    <property type="entry name" value="BON"/>
    <property type="match status" value="1"/>
</dbReference>
<dbReference type="Proteomes" id="UP000199101">
    <property type="component" value="Unassembled WGS sequence"/>
</dbReference>
<name>A0A1C3W8P1_9HYPH</name>
<dbReference type="EMBL" id="FMAG01000004">
    <property type="protein sequence ID" value="SCB36266.1"/>
    <property type="molecule type" value="Genomic_DNA"/>
</dbReference>
<evidence type="ECO:0000313" key="3">
    <source>
        <dbReference type="EMBL" id="SCB36266.1"/>
    </source>
</evidence>
<accession>A0A1C3W8P1</accession>
<reference evidence="4" key="1">
    <citation type="submission" date="2016-08" db="EMBL/GenBank/DDBJ databases">
        <authorList>
            <person name="Varghese N."/>
            <person name="Submissions Spin"/>
        </authorList>
    </citation>
    <scope>NUCLEOTIDE SEQUENCE [LARGE SCALE GENOMIC DNA]</scope>
    <source>
        <strain evidence="4">HAMBI 2975</strain>
    </source>
</reference>
<sequence>MTETKQQTMAKDSLDRGDMRTLQALDQAAGGSGDIAAEEKRRHSSEEIRPEHGTDDARCEDSAECDLQRKQTADEVSVRISNTRTISGSREVGDGRMPENSPANTSTPTQERTDGEIRSDIEGRLKADRLLNEASIFVTVSRGRVIIEGSVENHEAKQRAEAISRQASGIAGHDSNLTVRKSS</sequence>
<dbReference type="PROSITE" id="PS50914">
    <property type="entry name" value="BON"/>
    <property type="match status" value="1"/>
</dbReference>
<feature type="compositionally biased region" description="Polar residues" evidence="1">
    <location>
        <begin position="101"/>
        <end position="110"/>
    </location>
</feature>
<feature type="compositionally biased region" description="Basic and acidic residues" evidence="1">
    <location>
        <begin position="37"/>
        <end position="77"/>
    </location>
</feature>
<evidence type="ECO:0000313" key="4">
    <source>
        <dbReference type="Proteomes" id="UP000199101"/>
    </source>
</evidence>
<feature type="compositionally biased region" description="Polar residues" evidence="1">
    <location>
        <begin position="1"/>
        <end position="10"/>
    </location>
</feature>
<keyword evidence="4" id="KW-1185">Reference proteome</keyword>
<dbReference type="AlphaFoldDB" id="A0A1C3W8P1"/>
<gene>
    <name evidence="3" type="ORF">GA0061103_5049</name>
</gene>
<evidence type="ECO:0000259" key="2">
    <source>
        <dbReference type="PROSITE" id="PS50914"/>
    </source>
</evidence>
<organism evidence="3 4">
    <name type="scientific">Rhizobium multihospitium</name>
    <dbReference type="NCBI Taxonomy" id="410764"/>
    <lineage>
        <taxon>Bacteria</taxon>
        <taxon>Pseudomonadati</taxon>
        <taxon>Pseudomonadota</taxon>
        <taxon>Alphaproteobacteria</taxon>
        <taxon>Hyphomicrobiales</taxon>
        <taxon>Rhizobiaceae</taxon>
        <taxon>Rhizobium/Agrobacterium group</taxon>
        <taxon>Rhizobium</taxon>
    </lineage>
</organism>
<feature type="region of interest" description="Disordered" evidence="1">
    <location>
        <begin position="158"/>
        <end position="183"/>
    </location>
</feature>
<dbReference type="InterPro" id="IPR007055">
    <property type="entry name" value="BON_dom"/>
</dbReference>
<evidence type="ECO:0000256" key="1">
    <source>
        <dbReference type="SAM" id="MobiDB-lite"/>
    </source>
</evidence>
<feature type="region of interest" description="Disordered" evidence="1">
    <location>
        <begin position="1"/>
        <end position="118"/>
    </location>
</feature>
<dbReference type="InterPro" id="IPR014004">
    <property type="entry name" value="Transpt-assoc_nodulatn_dom_bac"/>
</dbReference>
<dbReference type="RefSeq" id="WP_092714111.1">
    <property type="nucleotide sequence ID" value="NZ_FMAG01000004.1"/>
</dbReference>
<feature type="compositionally biased region" description="Polar residues" evidence="1">
    <location>
        <begin position="79"/>
        <end position="88"/>
    </location>
</feature>